<evidence type="ECO:0000259" key="1">
    <source>
        <dbReference type="Pfam" id="PF00651"/>
    </source>
</evidence>
<evidence type="ECO:0000313" key="3">
    <source>
        <dbReference type="Proteomes" id="UP000252519"/>
    </source>
</evidence>
<dbReference type="InterPro" id="IPR000210">
    <property type="entry name" value="BTB/POZ_dom"/>
</dbReference>
<dbReference type="InterPro" id="IPR011333">
    <property type="entry name" value="SKP1/BTB/POZ_sf"/>
</dbReference>
<accession>A0A368GSS9</accession>
<keyword evidence="3" id="KW-1185">Reference proteome</keyword>
<sequence length="332" mass="37230">MKLNHLKIDQENFTPCGLNMALDWMYGNRIEFTPEELPDALAAAFALQMYDMVHAVEEAVLTQLGNTIQSNNLGDPFALAILLYHVDNFTPETKKHLLMVAGMKIAEISNMGPFSGCPPFIFKRVIKAAIKEVGDSVRALDIVQAILYWASENDNNELATSLLNQIPAEDLQRDEVDVLREIAIDLGLENLATLIRSRYHALSTSSVSQRLDYGELEEEEEFIEEQCAIREVCDDYRMTAGKNVDATEVRDKSHVTEEPVGVSLTPTAEDKRLLQNVMSNMVSVNFGTIPLEKSHNDLHIEITYQGPKEAAKKEAVQLFFNVEVDEPLSKET</sequence>
<dbReference type="SUPFAM" id="SSF54695">
    <property type="entry name" value="POZ domain"/>
    <property type="match status" value="1"/>
</dbReference>
<dbReference type="Proteomes" id="UP000252519">
    <property type="component" value="Unassembled WGS sequence"/>
</dbReference>
<dbReference type="AlphaFoldDB" id="A0A368GSS9"/>
<name>A0A368GSS9_ANCCA</name>
<dbReference type="Pfam" id="PF00651">
    <property type="entry name" value="BTB"/>
    <property type="match status" value="1"/>
</dbReference>
<proteinExistence type="predicted"/>
<feature type="domain" description="BTB" evidence="1">
    <location>
        <begin position="8"/>
        <end position="63"/>
    </location>
</feature>
<organism evidence="2 3">
    <name type="scientific">Ancylostoma caninum</name>
    <name type="common">Dog hookworm</name>
    <dbReference type="NCBI Taxonomy" id="29170"/>
    <lineage>
        <taxon>Eukaryota</taxon>
        <taxon>Metazoa</taxon>
        <taxon>Ecdysozoa</taxon>
        <taxon>Nematoda</taxon>
        <taxon>Chromadorea</taxon>
        <taxon>Rhabditida</taxon>
        <taxon>Rhabditina</taxon>
        <taxon>Rhabditomorpha</taxon>
        <taxon>Strongyloidea</taxon>
        <taxon>Ancylostomatidae</taxon>
        <taxon>Ancylostomatinae</taxon>
        <taxon>Ancylostoma</taxon>
    </lineage>
</organism>
<protein>
    <recommendedName>
        <fullName evidence="1">BTB domain-containing protein</fullName>
    </recommendedName>
</protein>
<dbReference type="Gene3D" id="3.30.710.10">
    <property type="entry name" value="Potassium Channel Kv1.1, Chain A"/>
    <property type="match status" value="1"/>
</dbReference>
<gene>
    <name evidence="2" type="ORF">ANCCAN_08036</name>
</gene>
<reference evidence="2 3" key="1">
    <citation type="submission" date="2014-10" db="EMBL/GenBank/DDBJ databases">
        <title>Draft genome of the hookworm Ancylostoma caninum.</title>
        <authorList>
            <person name="Mitreva M."/>
        </authorList>
    </citation>
    <scope>NUCLEOTIDE SEQUENCE [LARGE SCALE GENOMIC DNA]</scope>
    <source>
        <strain evidence="2 3">Baltimore</strain>
    </source>
</reference>
<dbReference type="OrthoDB" id="5831021at2759"/>
<dbReference type="EMBL" id="JOJR01000089">
    <property type="protein sequence ID" value="RCN45997.1"/>
    <property type="molecule type" value="Genomic_DNA"/>
</dbReference>
<evidence type="ECO:0000313" key="2">
    <source>
        <dbReference type="EMBL" id="RCN45997.1"/>
    </source>
</evidence>
<comment type="caution">
    <text evidence="2">The sequence shown here is derived from an EMBL/GenBank/DDBJ whole genome shotgun (WGS) entry which is preliminary data.</text>
</comment>